<keyword evidence="1" id="KW-0472">Membrane</keyword>
<keyword evidence="3" id="KW-1185">Reference proteome</keyword>
<evidence type="ECO:0000313" key="3">
    <source>
        <dbReference type="Proteomes" id="UP001527866"/>
    </source>
</evidence>
<evidence type="ECO:0000313" key="2">
    <source>
        <dbReference type="EMBL" id="MDA2811653.1"/>
    </source>
</evidence>
<keyword evidence="1" id="KW-1133">Transmembrane helix</keyword>
<feature type="transmembrane region" description="Helical" evidence="1">
    <location>
        <begin position="58"/>
        <end position="80"/>
    </location>
</feature>
<sequence>MLWQGLGMLLMGAVSLGGAYLMFAKWDSLNRFFLLGAPFFLRAYERNKKGQLDRMSRICATGFFLFMASVMFYGGILFVVNAE</sequence>
<keyword evidence="1" id="KW-0812">Transmembrane</keyword>
<organism evidence="2 3">
    <name type="scientific">Nocardiopsis endophytica</name>
    <dbReference type="NCBI Taxonomy" id="3018445"/>
    <lineage>
        <taxon>Bacteria</taxon>
        <taxon>Bacillati</taxon>
        <taxon>Actinomycetota</taxon>
        <taxon>Actinomycetes</taxon>
        <taxon>Streptosporangiales</taxon>
        <taxon>Nocardiopsidaceae</taxon>
        <taxon>Nocardiopsis</taxon>
    </lineage>
</organism>
<dbReference type="EMBL" id="JAQFWQ010000033">
    <property type="protein sequence ID" value="MDA2811653.1"/>
    <property type="molecule type" value="Genomic_DNA"/>
</dbReference>
<protein>
    <submittedName>
        <fullName evidence="2">Uncharacterized protein</fullName>
    </submittedName>
</protein>
<proteinExistence type="predicted"/>
<accession>A0ABT4U3W7</accession>
<feature type="transmembrane region" description="Helical" evidence="1">
    <location>
        <begin position="6"/>
        <end position="23"/>
    </location>
</feature>
<reference evidence="2 3" key="1">
    <citation type="submission" date="2023-01" db="EMBL/GenBank/DDBJ databases">
        <title>Draft genome sequence of Nocardiopsis sp. RSe5-2 isolated from halophytes.</title>
        <authorList>
            <person name="Duangmal K."/>
            <person name="Chantavorakit T."/>
        </authorList>
    </citation>
    <scope>NUCLEOTIDE SEQUENCE [LARGE SCALE GENOMIC DNA]</scope>
    <source>
        <strain evidence="2 3">RSe5-2</strain>
    </source>
</reference>
<dbReference type="RefSeq" id="WP_270686104.1">
    <property type="nucleotide sequence ID" value="NZ_JAQFWQ010000033.1"/>
</dbReference>
<evidence type="ECO:0000256" key="1">
    <source>
        <dbReference type="SAM" id="Phobius"/>
    </source>
</evidence>
<gene>
    <name evidence="2" type="ORF">O4J56_13515</name>
</gene>
<dbReference type="Proteomes" id="UP001527866">
    <property type="component" value="Unassembled WGS sequence"/>
</dbReference>
<comment type="caution">
    <text evidence="2">The sequence shown here is derived from an EMBL/GenBank/DDBJ whole genome shotgun (WGS) entry which is preliminary data.</text>
</comment>
<name>A0ABT4U3W7_9ACTN</name>